<evidence type="ECO:0000256" key="1">
    <source>
        <dbReference type="PROSITE-ProRule" id="PRU00339"/>
    </source>
</evidence>
<dbReference type="InterPro" id="IPR011990">
    <property type="entry name" value="TPR-like_helical_dom_sf"/>
</dbReference>
<dbReference type="Gene3D" id="3.10.350.10">
    <property type="entry name" value="LysM domain"/>
    <property type="match status" value="1"/>
</dbReference>
<dbReference type="Pfam" id="PF01476">
    <property type="entry name" value="LysM"/>
    <property type="match status" value="1"/>
</dbReference>
<dbReference type="Proteomes" id="UP000584824">
    <property type="component" value="Unassembled WGS sequence"/>
</dbReference>
<dbReference type="CDD" id="cd00118">
    <property type="entry name" value="LysM"/>
    <property type="match status" value="1"/>
</dbReference>
<protein>
    <submittedName>
        <fullName evidence="4">Tetratricopeptide (TPR) repeat protein</fullName>
    </submittedName>
</protein>
<dbReference type="AlphaFoldDB" id="A0A7W6K4S5"/>
<dbReference type="SUPFAM" id="SSF48452">
    <property type="entry name" value="TPR-like"/>
    <property type="match status" value="1"/>
</dbReference>
<feature type="chain" id="PRO_5031351881" evidence="2">
    <location>
        <begin position="34"/>
        <end position="675"/>
    </location>
</feature>
<keyword evidence="1" id="KW-0802">TPR repeat</keyword>
<proteinExistence type="predicted"/>
<feature type="repeat" description="TPR" evidence="1">
    <location>
        <begin position="433"/>
        <end position="466"/>
    </location>
</feature>
<dbReference type="SUPFAM" id="SSF81901">
    <property type="entry name" value="HCP-like"/>
    <property type="match status" value="1"/>
</dbReference>
<gene>
    <name evidence="4" type="ORF">GGQ66_002870</name>
</gene>
<keyword evidence="5" id="KW-1185">Reference proteome</keyword>
<evidence type="ECO:0000313" key="5">
    <source>
        <dbReference type="Proteomes" id="UP000584824"/>
    </source>
</evidence>
<reference evidence="4 5" key="1">
    <citation type="submission" date="2020-08" db="EMBL/GenBank/DDBJ databases">
        <title>Genomic Encyclopedia of Type Strains, Phase IV (KMG-IV): sequencing the most valuable type-strain genomes for metagenomic binning, comparative biology and taxonomic classification.</title>
        <authorList>
            <person name="Goeker M."/>
        </authorList>
    </citation>
    <scope>NUCLEOTIDE SEQUENCE [LARGE SCALE GENOMIC DNA]</scope>
    <source>
        <strain evidence="4 5">DSM 26385</strain>
    </source>
</reference>
<dbReference type="Pfam" id="PF14559">
    <property type="entry name" value="TPR_19"/>
    <property type="match status" value="1"/>
</dbReference>
<dbReference type="PROSITE" id="PS50005">
    <property type="entry name" value="TPR"/>
    <property type="match status" value="3"/>
</dbReference>
<dbReference type="InterPro" id="IPR036779">
    <property type="entry name" value="LysM_dom_sf"/>
</dbReference>
<evidence type="ECO:0000313" key="4">
    <source>
        <dbReference type="EMBL" id="MBB4104296.1"/>
    </source>
</evidence>
<feature type="signal peptide" evidence="2">
    <location>
        <begin position="1"/>
        <end position="33"/>
    </location>
</feature>
<keyword evidence="2" id="KW-0732">Signal</keyword>
<dbReference type="InterPro" id="IPR019734">
    <property type="entry name" value="TPR_rpt"/>
</dbReference>
<dbReference type="PANTHER" id="PTHR12558">
    <property type="entry name" value="CELL DIVISION CYCLE 16,23,27"/>
    <property type="match status" value="1"/>
</dbReference>
<name>A0A7W6K4S5_9HYPH</name>
<feature type="domain" description="LysM" evidence="3">
    <location>
        <begin position="618"/>
        <end position="667"/>
    </location>
</feature>
<dbReference type="Gene3D" id="1.25.40.10">
    <property type="entry name" value="Tetratricopeptide repeat domain"/>
    <property type="match status" value="2"/>
</dbReference>
<dbReference type="SMART" id="SM00257">
    <property type="entry name" value="LysM"/>
    <property type="match status" value="1"/>
</dbReference>
<accession>A0A7W6K4S5</accession>
<dbReference type="Pfam" id="PF13181">
    <property type="entry name" value="TPR_8"/>
    <property type="match status" value="1"/>
</dbReference>
<dbReference type="SUPFAM" id="SSF54106">
    <property type="entry name" value="LysM domain"/>
    <property type="match status" value="1"/>
</dbReference>
<organism evidence="4 5">
    <name type="scientific">Allorhizobium borbori</name>
    <dbReference type="NCBI Taxonomy" id="485907"/>
    <lineage>
        <taxon>Bacteria</taxon>
        <taxon>Pseudomonadati</taxon>
        <taxon>Pseudomonadota</taxon>
        <taxon>Alphaproteobacteria</taxon>
        <taxon>Hyphomicrobiales</taxon>
        <taxon>Rhizobiaceae</taxon>
        <taxon>Rhizobium/Agrobacterium group</taxon>
        <taxon>Allorhizobium</taxon>
    </lineage>
</organism>
<dbReference type="EMBL" id="JACIDU010000011">
    <property type="protein sequence ID" value="MBB4104296.1"/>
    <property type="molecule type" value="Genomic_DNA"/>
</dbReference>
<sequence>MKGFSMRHGSALRLLSGTAFVLLLGLGALPALAEDTQPKTAETESFDPESVTSFSGALLAAGNADTDKDYKTAAQLYKKALAIEPGHIEIRERLMFTLLMSGAFEEGAKLAEELKDDKAFERVTTVVRATDAIRRKDYASADAILKYNGPNDLDRLMNSLLSAWAQVGAGKGAEAVSQIEKLKGPDWYALFRNYHGGALAIVAGDPVKARKFLSAAVTDREGAGTAPDTFMRAVMALARLEAASGNKQKALDSISAGETVTPNYAPLKALRASIEKDEPQIQQVTDPTEGASAVLFSIGGALNRPGAEDVVSLYMQIASALDPKSADTLILLGGIADELERPKEAIEFYRKVPENSPMRRISELQLGLALAQTGEVDEARKHLKSLIDADPTDLRSYLSYGSVLSDAKDYAEMAANYDRAAEVIGNSAKPQNWSIFFQRGIAYERLKQWDKAEPNFLKALELNPDQPQVLNYLGYSWVDMNKNLDKGLEMIRKAVELRPDDGYIVDSLGWAYYRLGRFDAAVEELERATSLRAGDSTINDHLGDAYWRVGRKLEAGFQWKNALELKPEAAEIPKIEEKIKNGLPDLTPEEVAQAEKAKTAFEAEKAKAAAEESAVEQDTYTVQPGDTLWKIAVKVFGDGNRFVDLIKANPALQKYPNRLEPGQVLVVPSAEPEQP</sequence>
<dbReference type="Pfam" id="PF13432">
    <property type="entry name" value="TPR_16"/>
    <property type="match status" value="2"/>
</dbReference>
<feature type="repeat" description="TPR" evidence="1">
    <location>
        <begin position="360"/>
        <end position="393"/>
    </location>
</feature>
<dbReference type="PANTHER" id="PTHR12558:SF13">
    <property type="entry name" value="CELL DIVISION CYCLE PROTEIN 27 HOMOLOG"/>
    <property type="match status" value="1"/>
</dbReference>
<dbReference type="Pfam" id="PF00515">
    <property type="entry name" value="TPR_1"/>
    <property type="match status" value="1"/>
</dbReference>
<evidence type="ECO:0000259" key="3">
    <source>
        <dbReference type="PROSITE" id="PS51782"/>
    </source>
</evidence>
<feature type="repeat" description="TPR" evidence="1">
    <location>
        <begin position="502"/>
        <end position="535"/>
    </location>
</feature>
<dbReference type="PROSITE" id="PS51782">
    <property type="entry name" value="LYSM"/>
    <property type="match status" value="1"/>
</dbReference>
<dbReference type="SMART" id="SM00028">
    <property type="entry name" value="TPR"/>
    <property type="match status" value="8"/>
</dbReference>
<dbReference type="InterPro" id="IPR018392">
    <property type="entry name" value="LysM"/>
</dbReference>
<comment type="caution">
    <text evidence="4">The sequence shown here is derived from an EMBL/GenBank/DDBJ whole genome shotgun (WGS) entry which is preliminary data.</text>
</comment>
<evidence type="ECO:0000256" key="2">
    <source>
        <dbReference type="SAM" id="SignalP"/>
    </source>
</evidence>